<comment type="caution">
    <text evidence="3">The sequence shown here is derived from an EMBL/GenBank/DDBJ whole genome shotgun (WGS) entry which is preliminary data.</text>
</comment>
<proteinExistence type="predicted"/>
<dbReference type="SUPFAM" id="SSF48576">
    <property type="entry name" value="Terpenoid synthases"/>
    <property type="match status" value="1"/>
</dbReference>
<dbReference type="AlphaFoldDB" id="A0A5B6VE54"/>
<dbReference type="InterPro" id="IPR050148">
    <property type="entry name" value="Terpene_synthase-like"/>
</dbReference>
<dbReference type="Pfam" id="PF03936">
    <property type="entry name" value="Terpene_synth_C"/>
    <property type="match status" value="1"/>
</dbReference>
<name>A0A5B6VE54_9ROSI</name>
<keyword evidence="4" id="KW-1185">Reference proteome</keyword>
<dbReference type="EMBL" id="SMMG02000007">
    <property type="protein sequence ID" value="KAA3467276.1"/>
    <property type="molecule type" value="Genomic_DNA"/>
</dbReference>
<dbReference type="GO" id="GO:0016114">
    <property type="term" value="P:terpenoid biosynthetic process"/>
    <property type="evidence" value="ECO:0007669"/>
    <property type="project" value="InterPro"/>
</dbReference>
<dbReference type="Proteomes" id="UP000325315">
    <property type="component" value="Unassembled WGS sequence"/>
</dbReference>
<protein>
    <submittedName>
        <fullName evidence="3">Putative terpene synthase 9</fullName>
    </submittedName>
</protein>
<feature type="domain" description="Terpene synthase metal-binding" evidence="2">
    <location>
        <begin position="22"/>
        <end position="84"/>
    </location>
</feature>
<evidence type="ECO:0000313" key="4">
    <source>
        <dbReference type="Proteomes" id="UP000325315"/>
    </source>
</evidence>
<dbReference type="InterPro" id="IPR008949">
    <property type="entry name" value="Isoprenoid_synthase_dom_sf"/>
</dbReference>
<accession>A0A5B6VE54</accession>
<dbReference type="Gene3D" id="1.10.600.10">
    <property type="entry name" value="Farnesyl Diphosphate Synthase"/>
    <property type="match status" value="1"/>
</dbReference>
<evidence type="ECO:0000313" key="3">
    <source>
        <dbReference type="EMBL" id="KAA3467276.1"/>
    </source>
</evidence>
<organism evidence="3 4">
    <name type="scientific">Gossypium australe</name>
    <dbReference type="NCBI Taxonomy" id="47621"/>
    <lineage>
        <taxon>Eukaryota</taxon>
        <taxon>Viridiplantae</taxon>
        <taxon>Streptophyta</taxon>
        <taxon>Embryophyta</taxon>
        <taxon>Tracheophyta</taxon>
        <taxon>Spermatophyta</taxon>
        <taxon>Magnoliopsida</taxon>
        <taxon>eudicotyledons</taxon>
        <taxon>Gunneridae</taxon>
        <taxon>Pentapetalae</taxon>
        <taxon>rosids</taxon>
        <taxon>malvids</taxon>
        <taxon>Malvales</taxon>
        <taxon>Malvaceae</taxon>
        <taxon>Malvoideae</taxon>
        <taxon>Gossypium</taxon>
    </lineage>
</organism>
<dbReference type="GO" id="GO:0010333">
    <property type="term" value="F:terpene synthase activity"/>
    <property type="evidence" value="ECO:0007669"/>
    <property type="project" value="InterPro"/>
</dbReference>
<dbReference type="PANTHER" id="PTHR31225">
    <property type="entry name" value="OS04G0344100 PROTEIN-RELATED"/>
    <property type="match status" value="1"/>
</dbReference>
<reference evidence="4" key="1">
    <citation type="journal article" date="2019" name="Plant Biotechnol. J.">
        <title>Genome sequencing of the Australian wild diploid species Gossypium australe highlights disease resistance and delayed gland morphogenesis.</title>
        <authorList>
            <person name="Cai Y."/>
            <person name="Cai X."/>
            <person name="Wang Q."/>
            <person name="Wang P."/>
            <person name="Zhang Y."/>
            <person name="Cai C."/>
            <person name="Xu Y."/>
            <person name="Wang K."/>
            <person name="Zhou Z."/>
            <person name="Wang C."/>
            <person name="Geng S."/>
            <person name="Li B."/>
            <person name="Dong Q."/>
            <person name="Hou Y."/>
            <person name="Wang H."/>
            <person name="Ai P."/>
            <person name="Liu Z."/>
            <person name="Yi F."/>
            <person name="Sun M."/>
            <person name="An G."/>
            <person name="Cheng J."/>
            <person name="Zhang Y."/>
            <person name="Shi Q."/>
            <person name="Xie Y."/>
            <person name="Shi X."/>
            <person name="Chang Y."/>
            <person name="Huang F."/>
            <person name="Chen Y."/>
            <person name="Hong S."/>
            <person name="Mi L."/>
            <person name="Sun Q."/>
            <person name="Zhang L."/>
            <person name="Zhou B."/>
            <person name="Peng R."/>
            <person name="Zhang X."/>
            <person name="Liu F."/>
        </authorList>
    </citation>
    <scope>NUCLEOTIDE SEQUENCE [LARGE SCALE GENOMIC DNA]</scope>
    <source>
        <strain evidence="4">cv. PA1801</strain>
    </source>
</reference>
<dbReference type="OrthoDB" id="1936865at2759"/>
<evidence type="ECO:0000259" key="2">
    <source>
        <dbReference type="Pfam" id="PF03936"/>
    </source>
</evidence>
<keyword evidence="1" id="KW-0479">Metal-binding</keyword>
<dbReference type="InterPro" id="IPR005630">
    <property type="entry name" value="Terpene_synthase_metal-bd"/>
</dbReference>
<gene>
    <name evidence="3" type="ORF">EPI10_002301</name>
</gene>
<dbReference type="GO" id="GO:0000287">
    <property type="term" value="F:magnesium ion binding"/>
    <property type="evidence" value="ECO:0007669"/>
    <property type="project" value="InterPro"/>
</dbReference>
<sequence>MFAAFLIKTPLKTPLKVCFDVVYGLLDELEKYTNAVNRWDLKAMEELPEYMKFLYEAIYNHVSEVARDALLDNGIDILPYLKEQARLS</sequence>
<dbReference type="PANTHER" id="PTHR31225:SF218">
    <property type="entry name" value="GERANIOL SYNTHASE, CHLOROPLASTIC-LIKE"/>
    <property type="match status" value="1"/>
</dbReference>
<evidence type="ECO:0000256" key="1">
    <source>
        <dbReference type="ARBA" id="ARBA00022723"/>
    </source>
</evidence>